<proteinExistence type="predicted"/>
<dbReference type="AlphaFoldDB" id="A0A0R3S676"/>
<dbReference type="WBParaSite" id="EEL_0001029801-mRNA-1">
    <property type="protein sequence ID" value="EEL_0001029801-mRNA-1"/>
    <property type="gene ID" value="EEL_0001029801"/>
</dbReference>
<sequence>MQQGDRYIGKIGIVKDVTIESVQVTIFSWGTFDGATITASNNSSNQYGKNQPEMGRNTVVEATYSWHPKAVLLAQRVCMLDGDRAIMIRNKDLSKATMVSIRILDEQTFALRLPHAESLIWKQSENVNDVILPIYSGRNLSTLMHDRNLPTHLANINRTPERVIYGTLPLIPNVTDIMEALQHWSETGDEKQFHLILY</sequence>
<keyword evidence="1" id="KW-1185">Reference proteome</keyword>
<evidence type="ECO:0000313" key="1">
    <source>
        <dbReference type="Proteomes" id="UP000050640"/>
    </source>
</evidence>
<evidence type="ECO:0000313" key="2">
    <source>
        <dbReference type="WBParaSite" id="EEL_0001029801-mRNA-1"/>
    </source>
</evidence>
<organism evidence="1 2">
    <name type="scientific">Elaeophora elaphi</name>
    <dbReference type="NCBI Taxonomy" id="1147741"/>
    <lineage>
        <taxon>Eukaryota</taxon>
        <taxon>Metazoa</taxon>
        <taxon>Ecdysozoa</taxon>
        <taxon>Nematoda</taxon>
        <taxon>Chromadorea</taxon>
        <taxon>Rhabditida</taxon>
        <taxon>Spirurina</taxon>
        <taxon>Spiruromorpha</taxon>
        <taxon>Filarioidea</taxon>
        <taxon>Onchocercidae</taxon>
        <taxon>Elaeophora</taxon>
    </lineage>
</organism>
<accession>A0A0R3S676</accession>
<name>A0A0R3S676_9BILA</name>
<dbReference type="Proteomes" id="UP000050640">
    <property type="component" value="Unplaced"/>
</dbReference>
<protein>
    <submittedName>
        <fullName evidence="2">REPA_OB_2 domain-containing protein</fullName>
    </submittedName>
</protein>
<reference evidence="2" key="1">
    <citation type="submission" date="2017-02" db="UniProtKB">
        <authorList>
            <consortium name="WormBaseParasite"/>
        </authorList>
    </citation>
    <scope>IDENTIFICATION</scope>
</reference>
<dbReference type="STRING" id="1147741.A0A0R3S676"/>